<name>A0A0G9MXG2_9SPHN</name>
<comment type="caution">
    <text evidence="2">The sequence shown here is derived from an EMBL/GenBank/DDBJ whole genome shotgun (WGS) entry which is preliminary data.</text>
</comment>
<evidence type="ECO:0000313" key="2">
    <source>
        <dbReference type="EMBL" id="KLE35426.1"/>
    </source>
</evidence>
<dbReference type="CDD" id="cd02440">
    <property type="entry name" value="AdoMet_MTases"/>
    <property type="match status" value="1"/>
</dbReference>
<dbReference type="InterPro" id="IPR052356">
    <property type="entry name" value="Thiol_S-MT"/>
</dbReference>
<organism evidence="2 3">
    <name type="scientific">Aurantiacibacter luteus</name>
    <dbReference type="NCBI Taxonomy" id="1581420"/>
    <lineage>
        <taxon>Bacteria</taxon>
        <taxon>Pseudomonadati</taxon>
        <taxon>Pseudomonadota</taxon>
        <taxon>Alphaproteobacteria</taxon>
        <taxon>Sphingomonadales</taxon>
        <taxon>Erythrobacteraceae</taxon>
        <taxon>Aurantiacibacter</taxon>
    </lineage>
</organism>
<evidence type="ECO:0000259" key="1">
    <source>
        <dbReference type="Pfam" id="PF08241"/>
    </source>
</evidence>
<sequence>MSWMGLRHWYDETIVPKVVAAGCGTEEVARLRREVVPLARGAVFEIGCGGGYNQPLYDESAICSFSGIDPNGALLEAARKSAADKGWEVDIREGKGEAIPFHDGAFDTVVCTYTLCSVDDAPRVLSEVRRVLKPGGRLLFLEHGRAPDPVPAKWQRRIEPVWKRLAGNCHLTREIGGAIRAAGFEVEPIGRGYFEQAPKWAGWMEWGTARRAGA</sequence>
<evidence type="ECO:0000313" key="3">
    <source>
        <dbReference type="Proteomes" id="UP000053464"/>
    </source>
</evidence>
<accession>A0A0G9MXG2</accession>
<keyword evidence="2" id="KW-0489">Methyltransferase</keyword>
<gene>
    <name evidence="2" type="ORF">AAW00_03045</name>
</gene>
<dbReference type="GO" id="GO:0008757">
    <property type="term" value="F:S-adenosylmethionine-dependent methyltransferase activity"/>
    <property type="evidence" value="ECO:0007669"/>
    <property type="project" value="InterPro"/>
</dbReference>
<reference evidence="2 3" key="1">
    <citation type="submission" date="2015-04" db="EMBL/GenBank/DDBJ databases">
        <title>The draft genome sequence of Erythrobacter luteus KA37.</title>
        <authorList>
            <person name="Zhuang L."/>
            <person name="Liu Y."/>
            <person name="Shao Z."/>
        </authorList>
    </citation>
    <scope>NUCLEOTIDE SEQUENCE [LARGE SCALE GENOMIC DNA]</scope>
    <source>
        <strain evidence="2 3">KA37</strain>
    </source>
</reference>
<proteinExistence type="predicted"/>
<dbReference type="InterPro" id="IPR029063">
    <property type="entry name" value="SAM-dependent_MTases_sf"/>
</dbReference>
<dbReference type="PATRIC" id="fig|1581420.6.peg.613"/>
<keyword evidence="2" id="KW-0808">Transferase</keyword>
<dbReference type="GO" id="GO:0032259">
    <property type="term" value="P:methylation"/>
    <property type="evidence" value="ECO:0007669"/>
    <property type="project" value="UniProtKB-KW"/>
</dbReference>
<dbReference type="AlphaFoldDB" id="A0A0G9MXG2"/>
<keyword evidence="3" id="KW-1185">Reference proteome</keyword>
<dbReference type="InterPro" id="IPR013216">
    <property type="entry name" value="Methyltransf_11"/>
</dbReference>
<protein>
    <submittedName>
        <fullName evidence="2">Phospholipid methyltransferase</fullName>
    </submittedName>
</protein>
<feature type="domain" description="Methyltransferase type 11" evidence="1">
    <location>
        <begin position="45"/>
        <end position="140"/>
    </location>
</feature>
<dbReference type="Gene3D" id="3.40.50.150">
    <property type="entry name" value="Vaccinia Virus protein VP39"/>
    <property type="match status" value="1"/>
</dbReference>
<dbReference type="Proteomes" id="UP000053464">
    <property type="component" value="Unassembled WGS sequence"/>
</dbReference>
<dbReference type="PANTHER" id="PTHR45036">
    <property type="entry name" value="METHYLTRANSFERASE LIKE 7B"/>
    <property type="match status" value="1"/>
</dbReference>
<dbReference type="Pfam" id="PF08241">
    <property type="entry name" value="Methyltransf_11"/>
    <property type="match status" value="1"/>
</dbReference>
<dbReference type="SUPFAM" id="SSF53335">
    <property type="entry name" value="S-adenosyl-L-methionine-dependent methyltransferases"/>
    <property type="match status" value="1"/>
</dbReference>
<dbReference type="PANTHER" id="PTHR45036:SF1">
    <property type="entry name" value="METHYLTRANSFERASE LIKE 7A"/>
    <property type="match status" value="1"/>
</dbReference>
<dbReference type="STRING" id="1581420.AAW00_03045"/>
<dbReference type="EMBL" id="LBHB01000001">
    <property type="protein sequence ID" value="KLE35426.1"/>
    <property type="molecule type" value="Genomic_DNA"/>
</dbReference>